<name>A0A2N0R3P6_9GLOM</name>
<accession>A0A2N0R3P6</accession>
<evidence type="ECO:0000313" key="2">
    <source>
        <dbReference type="Proteomes" id="UP000232688"/>
    </source>
</evidence>
<dbReference type="VEuPathDB" id="FungiDB:RhiirA1_471768"/>
<organism evidence="1 2">
    <name type="scientific">Rhizophagus irregularis</name>
    <dbReference type="NCBI Taxonomy" id="588596"/>
    <lineage>
        <taxon>Eukaryota</taxon>
        <taxon>Fungi</taxon>
        <taxon>Fungi incertae sedis</taxon>
        <taxon>Mucoromycota</taxon>
        <taxon>Glomeromycotina</taxon>
        <taxon>Glomeromycetes</taxon>
        <taxon>Glomerales</taxon>
        <taxon>Glomeraceae</taxon>
        <taxon>Rhizophagus</taxon>
    </lineage>
</organism>
<protein>
    <submittedName>
        <fullName evidence="1">Uncharacterized protein</fullName>
    </submittedName>
</protein>
<comment type="caution">
    <text evidence="1">The sequence shown here is derived from an EMBL/GenBank/DDBJ whole genome shotgun (WGS) entry which is preliminary data.</text>
</comment>
<sequence>MLKRNHKKYPGYTNNLLLEPKAHNELNRINIYMIKVDRATLLCDLLHSIKNHVKNEEHLKKFKIERNALPKVGMPMLNMRFFGQMDTIIKDFLTPVMLGKHQLRVGMPSLSLCWYLFPIFNISYKYNSKLMVDSHSFQPSVKSSKAIYAELFGLSKTNMQHKLVNLLKAFIYDTQNKNIQEVEPFDVNNPAIIKHKG</sequence>
<reference evidence="1 2" key="1">
    <citation type="submission" date="2017-10" db="EMBL/GenBank/DDBJ databases">
        <title>Extensive intraspecific genome diversity in a model arbuscular mycorrhizal fungus.</title>
        <authorList>
            <person name="Chen E.C.H."/>
            <person name="Morin E."/>
            <person name="Baudet D."/>
            <person name="Noel J."/>
            <person name="Ndikumana S."/>
            <person name="Charron P."/>
            <person name="St-Onge C."/>
            <person name="Giorgi J."/>
            <person name="Grigoriev I.V."/>
            <person name="Roux C."/>
            <person name="Martin F.M."/>
            <person name="Corradi N."/>
        </authorList>
    </citation>
    <scope>NUCLEOTIDE SEQUENCE [LARGE SCALE GENOMIC DNA]</scope>
    <source>
        <strain evidence="1 2">A1</strain>
    </source>
</reference>
<dbReference type="Proteomes" id="UP000232688">
    <property type="component" value="Unassembled WGS sequence"/>
</dbReference>
<proteinExistence type="predicted"/>
<dbReference type="EMBL" id="LLXH01001681">
    <property type="protein sequence ID" value="PKC57911.1"/>
    <property type="molecule type" value="Genomic_DNA"/>
</dbReference>
<gene>
    <name evidence="1" type="ORF">RhiirA1_471768</name>
</gene>
<evidence type="ECO:0000313" key="1">
    <source>
        <dbReference type="EMBL" id="PKC57911.1"/>
    </source>
</evidence>
<dbReference type="AlphaFoldDB" id="A0A2N0R3P6"/>
<reference evidence="1 2" key="2">
    <citation type="submission" date="2017-10" db="EMBL/GenBank/DDBJ databases">
        <title>Genome analyses suggest a sexual origin of heterokaryosis in a supposedly ancient asexual fungus.</title>
        <authorList>
            <person name="Corradi N."/>
            <person name="Sedzielewska K."/>
            <person name="Noel J."/>
            <person name="Charron P."/>
            <person name="Farinelli L."/>
            <person name="Marton T."/>
            <person name="Kruger M."/>
            <person name="Pelin A."/>
            <person name="Brachmann A."/>
            <person name="Corradi N."/>
        </authorList>
    </citation>
    <scope>NUCLEOTIDE SEQUENCE [LARGE SCALE GENOMIC DNA]</scope>
    <source>
        <strain evidence="1 2">A1</strain>
    </source>
</reference>